<comment type="subcellular location">
    <subcellularLocation>
        <location evidence="1 7">Cell membrane</location>
        <topology evidence="1 7">Multi-pass membrane protein</topology>
    </subcellularLocation>
</comment>
<feature type="transmembrane region" description="Helical" evidence="7">
    <location>
        <begin position="139"/>
        <end position="160"/>
    </location>
</feature>
<dbReference type="EMBL" id="FNGP01000002">
    <property type="protein sequence ID" value="SDL43065.1"/>
    <property type="molecule type" value="Genomic_DNA"/>
</dbReference>
<organism evidence="9 10">
    <name type="scientific">Tessaracoccus oleiagri</name>
    <dbReference type="NCBI Taxonomy" id="686624"/>
    <lineage>
        <taxon>Bacteria</taxon>
        <taxon>Bacillati</taxon>
        <taxon>Actinomycetota</taxon>
        <taxon>Actinomycetes</taxon>
        <taxon>Propionibacteriales</taxon>
        <taxon>Propionibacteriaceae</taxon>
        <taxon>Tessaracoccus</taxon>
    </lineage>
</organism>
<feature type="transmembrane region" description="Helical" evidence="7">
    <location>
        <begin position="73"/>
        <end position="91"/>
    </location>
</feature>
<evidence type="ECO:0000259" key="8">
    <source>
        <dbReference type="PROSITE" id="PS50928"/>
    </source>
</evidence>
<dbReference type="Pfam" id="PF00528">
    <property type="entry name" value="BPD_transp_1"/>
    <property type="match status" value="1"/>
</dbReference>
<evidence type="ECO:0000256" key="3">
    <source>
        <dbReference type="ARBA" id="ARBA00022475"/>
    </source>
</evidence>
<evidence type="ECO:0000256" key="6">
    <source>
        <dbReference type="ARBA" id="ARBA00023136"/>
    </source>
</evidence>
<evidence type="ECO:0000256" key="2">
    <source>
        <dbReference type="ARBA" id="ARBA00022448"/>
    </source>
</evidence>
<dbReference type="NCBIfam" id="TIGR01726">
    <property type="entry name" value="HEQRo_perm_3TM"/>
    <property type="match status" value="1"/>
</dbReference>
<feature type="transmembrane region" description="Helical" evidence="7">
    <location>
        <begin position="20"/>
        <end position="42"/>
    </location>
</feature>
<reference evidence="9 10" key="1">
    <citation type="submission" date="2016-10" db="EMBL/GenBank/DDBJ databases">
        <authorList>
            <person name="de Groot N.N."/>
        </authorList>
    </citation>
    <scope>NUCLEOTIDE SEQUENCE [LARGE SCALE GENOMIC DNA]</scope>
    <source>
        <strain evidence="9 10">CGMCC 1.9159</strain>
    </source>
</reference>
<dbReference type="OrthoDB" id="4543034at2"/>
<dbReference type="InterPro" id="IPR043429">
    <property type="entry name" value="ArtM/GltK/GlnP/TcyL/YhdX-like"/>
</dbReference>
<dbReference type="InterPro" id="IPR010065">
    <property type="entry name" value="AA_ABC_transptr_permease_3TM"/>
</dbReference>
<feature type="transmembrane region" description="Helical" evidence="7">
    <location>
        <begin position="103"/>
        <end position="127"/>
    </location>
</feature>
<keyword evidence="10" id="KW-1185">Reference proteome</keyword>
<keyword evidence="3" id="KW-1003">Cell membrane</keyword>
<evidence type="ECO:0000313" key="9">
    <source>
        <dbReference type="EMBL" id="SDL43065.1"/>
    </source>
</evidence>
<evidence type="ECO:0000256" key="5">
    <source>
        <dbReference type="ARBA" id="ARBA00022989"/>
    </source>
</evidence>
<sequence>MNTTAILFDAPGPRTRSRHLIYAILGALVIFGIGAWVFAILWEQGQVTPDRWAPVFTPEAWEQYFVPGIRQTVVAAALSMVLAFIFGFLFAMGRMSEVAPLRWGSGVIVEFFRAVPVLIMMLFVFYLLTYNSDITGQTLSFTAVVVGLTCYNGAVIAEVIRNGVASLPAGQREAGLSIGLSPSETRRLILVPQALTAMMPTLVSQLVVVLKDTALGYIILYPELLNRIRQMGNRFGNLTVTFVVGALLFIVLNLVVTSVAQMLERRLQRRGTSAGVGARGRAADAELDASNA</sequence>
<feature type="transmembrane region" description="Helical" evidence="7">
    <location>
        <begin position="240"/>
        <end position="260"/>
    </location>
</feature>
<feature type="domain" description="ABC transmembrane type-1" evidence="8">
    <location>
        <begin position="69"/>
        <end position="256"/>
    </location>
</feature>
<dbReference type="PANTHER" id="PTHR30614:SF21">
    <property type="entry name" value="AMINO ACID ABC TRANSPORTER PERMEASE"/>
    <property type="match status" value="1"/>
</dbReference>
<keyword evidence="2 7" id="KW-0813">Transport</keyword>
<feature type="transmembrane region" description="Helical" evidence="7">
    <location>
        <begin position="195"/>
        <end position="220"/>
    </location>
</feature>
<dbReference type="GO" id="GO:0043190">
    <property type="term" value="C:ATP-binding cassette (ABC) transporter complex"/>
    <property type="evidence" value="ECO:0007669"/>
    <property type="project" value="InterPro"/>
</dbReference>
<proteinExistence type="inferred from homology"/>
<dbReference type="PANTHER" id="PTHR30614">
    <property type="entry name" value="MEMBRANE COMPONENT OF AMINO ACID ABC TRANSPORTER"/>
    <property type="match status" value="1"/>
</dbReference>
<evidence type="ECO:0000313" key="10">
    <source>
        <dbReference type="Proteomes" id="UP000199475"/>
    </source>
</evidence>
<keyword evidence="5 7" id="KW-1133">Transmembrane helix</keyword>
<protein>
    <submittedName>
        <fullName evidence="9">Glutamate transport system permease protein</fullName>
    </submittedName>
</protein>
<dbReference type="SUPFAM" id="SSF161098">
    <property type="entry name" value="MetI-like"/>
    <property type="match status" value="1"/>
</dbReference>
<dbReference type="GO" id="GO:0006865">
    <property type="term" value="P:amino acid transport"/>
    <property type="evidence" value="ECO:0007669"/>
    <property type="project" value="TreeGrafter"/>
</dbReference>
<evidence type="ECO:0000256" key="4">
    <source>
        <dbReference type="ARBA" id="ARBA00022692"/>
    </source>
</evidence>
<keyword evidence="4 7" id="KW-0812">Transmembrane</keyword>
<dbReference type="RefSeq" id="WP_093250627.1">
    <property type="nucleotide sequence ID" value="NZ_FNGP01000002.1"/>
</dbReference>
<dbReference type="InterPro" id="IPR035906">
    <property type="entry name" value="MetI-like_sf"/>
</dbReference>
<name>A0A1G9K169_9ACTN</name>
<keyword evidence="6 7" id="KW-0472">Membrane</keyword>
<dbReference type="AlphaFoldDB" id="A0A1G9K169"/>
<comment type="similarity">
    <text evidence="7">Belongs to the binding-protein-dependent transport system permease family.</text>
</comment>
<dbReference type="STRING" id="686624.SAMN04488242_1562"/>
<evidence type="ECO:0000256" key="7">
    <source>
        <dbReference type="RuleBase" id="RU363032"/>
    </source>
</evidence>
<dbReference type="InterPro" id="IPR000515">
    <property type="entry name" value="MetI-like"/>
</dbReference>
<dbReference type="PROSITE" id="PS50928">
    <property type="entry name" value="ABC_TM1"/>
    <property type="match status" value="1"/>
</dbReference>
<accession>A0A1G9K169</accession>
<dbReference type="Proteomes" id="UP000199475">
    <property type="component" value="Unassembled WGS sequence"/>
</dbReference>
<dbReference type="Gene3D" id="1.10.3720.10">
    <property type="entry name" value="MetI-like"/>
    <property type="match status" value="1"/>
</dbReference>
<evidence type="ECO:0000256" key="1">
    <source>
        <dbReference type="ARBA" id="ARBA00004651"/>
    </source>
</evidence>
<dbReference type="GO" id="GO:0022857">
    <property type="term" value="F:transmembrane transporter activity"/>
    <property type="evidence" value="ECO:0007669"/>
    <property type="project" value="InterPro"/>
</dbReference>
<gene>
    <name evidence="9" type="ORF">SAMN04488242_1562</name>
</gene>
<dbReference type="CDD" id="cd06261">
    <property type="entry name" value="TM_PBP2"/>
    <property type="match status" value="1"/>
</dbReference>